<dbReference type="Pfam" id="PF07876">
    <property type="entry name" value="Dabb"/>
    <property type="match status" value="1"/>
</dbReference>
<feature type="domain" description="Stress-response A/B barrel" evidence="1">
    <location>
        <begin position="2"/>
        <end position="95"/>
    </location>
</feature>
<dbReference type="PANTHER" id="PTHR37832:SF1">
    <property type="entry name" value="STRESS-RESPONSE A_B BARREL DOMAIN-CONTAINING PROTEIN"/>
    <property type="match status" value="1"/>
</dbReference>
<comment type="caution">
    <text evidence="2">The sequence shown here is derived from an EMBL/GenBank/DDBJ whole genome shotgun (WGS) entry which is preliminary data.</text>
</comment>
<sequence>MIRHLVLFKLNDGVSKDDPRIPAAVAAFEKVGTAVPQLREWQIGWNITDRDIAYDFAINSLVEDREALQSYLTHPEHVAAAQLWREFATWVIADFEV</sequence>
<proteinExistence type="predicted"/>
<gene>
    <name evidence="2" type="ORF">DN069_24520</name>
</gene>
<dbReference type="SMART" id="SM00886">
    <property type="entry name" value="Dabb"/>
    <property type="match status" value="1"/>
</dbReference>
<organism evidence="2 3">
    <name type="scientific">Streptacidiphilus pinicola</name>
    <dbReference type="NCBI Taxonomy" id="2219663"/>
    <lineage>
        <taxon>Bacteria</taxon>
        <taxon>Bacillati</taxon>
        <taxon>Actinomycetota</taxon>
        <taxon>Actinomycetes</taxon>
        <taxon>Kitasatosporales</taxon>
        <taxon>Streptomycetaceae</taxon>
        <taxon>Streptacidiphilus</taxon>
    </lineage>
</organism>
<dbReference type="PANTHER" id="PTHR37832">
    <property type="entry name" value="BLL2683 PROTEIN"/>
    <property type="match status" value="1"/>
</dbReference>
<accession>A0A2X0K639</accession>
<name>A0A2X0K639_9ACTN</name>
<dbReference type="RefSeq" id="WP_111504330.1">
    <property type="nucleotide sequence ID" value="NZ_QKYN01000097.1"/>
</dbReference>
<evidence type="ECO:0000313" key="2">
    <source>
        <dbReference type="EMBL" id="RAG83039.1"/>
    </source>
</evidence>
<dbReference type="InterPro" id="IPR011008">
    <property type="entry name" value="Dimeric_a/b-barrel"/>
</dbReference>
<dbReference type="PROSITE" id="PS51502">
    <property type="entry name" value="S_R_A_B_BARREL"/>
    <property type="match status" value="1"/>
</dbReference>
<dbReference type="EMBL" id="QKYN01000097">
    <property type="protein sequence ID" value="RAG83039.1"/>
    <property type="molecule type" value="Genomic_DNA"/>
</dbReference>
<dbReference type="Gene3D" id="3.30.70.100">
    <property type="match status" value="1"/>
</dbReference>
<dbReference type="AlphaFoldDB" id="A0A2X0K639"/>
<protein>
    <submittedName>
        <fullName evidence="2">Dabb family protein</fullName>
    </submittedName>
</protein>
<dbReference type="InterPro" id="IPR013097">
    <property type="entry name" value="Dabb"/>
</dbReference>
<dbReference type="OrthoDB" id="6637496at2"/>
<dbReference type="SUPFAM" id="SSF54909">
    <property type="entry name" value="Dimeric alpha+beta barrel"/>
    <property type="match status" value="1"/>
</dbReference>
<evidence type="ECO:0000313" key="3">
    <source>
        <dbReference type="Proteomes" id="UP000248889"/>
    </source>
</evidence>
<reference evidence="2 3" key="1">
    <citation type="submission" date="2018-06" db="EMBL/GenBank/DDBJ databases">
        <title>Streptacidiphilus pinicola sp. nov., isolated from pine grove soil.</title>
        <authorList>
            <person name="Roh S.G."/>
            <person name="Park S."/>
            <person name="Kim M.-K."/>
            <person name="Yun B.-R."/>
            <person name="Park J."/>
            <person name="Kim M.J."/>
            <person name="Kim Y.S."/>
            <person name="Kim S.B."/>
        </authorList>
    </citation>
    <scope>NUCLEOTIDE SEQUENCE [LARGE SCALE GENOMIC DNA]</scope>
    <source>
        <strain evidence="2 3">MMS16-CNU450</strain>
    </source>
</reference>
<evidence type="ECO:0000259" key="1">
    <source>
        <dbReference type="PROSITE" id="PS51502"/>
    </source>
</evidence>
<keyword evidence="3" id="KW-1185">Reference proteome</keyword>
<dbReference type="Proteomes" id="UP000248889">
    <property type="component" value="Unassembled WGS sequence"/>
</dbReference>